<evidence type="ECO:0000313" key="1">
    <source>
        <dbReference type="EMBL" id="CAL7950269.1"/>
    </source>
</evidence>
<gene>
    <name evidence="1" type="ORF">XYLVIOL_LOCUS9855</name>
</gene>
<dbReference type="EMBL" id="CAXAJV020001300">
    <property type="protein sequence ID" value="CAL7950269.1"/>
    <property type="molecule type" value="Genomic_DNA"/>
</dbReference>
<name>A0ABP1PAJ5_XYLVO</name>
<sequence>MNSSIKLIIHRGSTIFDSVIVTAYSVLKYEQKVESTKNSCQISAKVCTSNRNNLVPLNKICLNKKRYNAYVVSAYIVTLTNSQTYRKTAFKKLLDYLAYKLLYKVDLGIILIKLRTPRKQFLDYMWNEKMIQMAMERREIDHAMSWLSTLGGAFSALGDEFHHCAEMAGKISLKQFKLALRLGDPLLVARCKLYAALSLIQQGQLKLPKKIIRCIYKFSINQTDIRLQNMCQGIWAKLQYCYKIQKERHKTVQY</sequence>
<dbReference type="InterPro" id="IPR032072">
    <property type="entry name" value="DUF4807"/>
</dbReference>
<evidence type="ECO:0000313" key="2">
    <source>
        <dbReference type="Proteomes" id="UP001642520"/>
    </source>
</evidence>
<reference evidence="1 2" key="1">
    <citation type="submission" date="2024-08" db="EMBL/GenBank/DDBJ databases">
        <authorList>
            <person name="Will J Nash"/>
            <person name="Angela Man"/>
            <person name="Seanna McTaggart"/>
            <person name="Kendall Baker"/>
            <person name="Tom Barker"/>
            <person name="Leah Catchpole"/>
            <person name="Alex Durrant"/>
            <person name="Karim Gharbi"/>
            <person name="Naomi Irish"/>
            <person name="Gemy Kaithakottil"/>
            <person name="Debby Ku"/>
            <person name="Aaliyah Providence"/>
            <person name="Felix Shaw"/>
            <person name="David Swarbreck"/>
            <person name="Chris Watkins"/>
            <person name="Ann M. McCartney"/>
            <person name="Giulio Formenti"/>
            <person name="Alice Mouton"/>
            <person name="Noel Vella"/>
            <person name="Bjorn M von Reumont"/>
            <person name="Adriana Vella"/>
            <person name="Wilfried Haerty"/>
        </authorList>
    </citation>
    <scope>NUCLEOTIDE SEQUENCE [LARGE SCALE GENOMIC DNA]</scope>
</reference>
<dbReference type="Proteomes" id="UP001642520">
    <property type="component" value="Unassembled WGS sequence"/>
</dbReference>
<proteinExistence type="predicted"/>
<dbReference type="PANTHER" id="PTHR36693:SF1">
    <property type="entry name" value="GH02722P"/>
    <property type="match status" value="1"/>
</dbReference>
<dbReference type="PANTHER" id="PTHR36693">
    <property type="entry name" value="GH02722P"/>
    <property type="match status" value="1"/>
</dbReference>
<accession>A0ABP1PAJ5</accession>
<protein>
    <submittedName>
        <fullName evidence="1">Uncharacterized protein</fullName>
    </submittedName>
</protein>
<organism evidence="1 2">
    <name type="scientific">Xylocopa violacea</name>
    <name type="common">Violet carpenter bee</name>
    <name type="synonym">Apis violacea</name>
    <dbReference type="NCBI Taxonomy" id="135666"/>
    <lineage>
        <taxon>Eukaryota</taxon>
        <taxon>Metazoa</taxon>
        <taxon>Ecdysozoa</taxon>
        <taxon>Arthropoda</taxon>
        <taxon>Hexapoda</taxon>
        <taxon>Insecta</taxon>
        <taxon>Pterygota</taxon>
        <taxon>Neoptera</taxon>
        <taxon>Endopterygota</taxon>
        <taxon>Hymenoptera</taxon>
        <taxon>Apocrita</taxon>
        <taxon>Aculeata</taxon>
        <taxon>Apoidea</taxon>
        <taxon>Anthophila</taxon>
        <taxon>Apidae</taxon>
        <taxon>Xylocopa</taxon>
        <taxon>Xylocopa</taxon>
    </lineage>
</organism>
<keyword evidence="2" id="KW-1185">Reference proteome</keyword>
<dbReference type="Pfam" id="PF16065">
    <property type="entry name" value="DUF4807"/>
    <property type="match status" value="1"/>
</dbReference>
<comment type="caution">
    <text evidence="1">The sequence shown here is derived from an EMBL/GenBank/DDBJ whole genome shotgun (WGS) entry which is preliminary data.</text>
</comment>